<keyword evidence="4" id="KW-0862">Zinc</keyword>
<dbReference type="PROSITE" id="PS50141">
    <property type="entry name" value="A_DEAMIN_EDITASE"/>
    <property type="match status" value="1"/>
</dbReference>
<evidence type="ECO:0000313" key="13">
    <source>
        <dbReference type="EMBL" id="RWR98748.1"/>
    </source>
</evidence>
<evidence type="ECO:0000256" key="1">
    <source>
        <dbReference type="ARBA" id="ARBA00022694"/>
    </source>
</evidence>
<dbReference type="PANTHER" id="PTHR46516">
    <property type="entry name" value="TRNA-SPECIFIC ADENOSINE DEAMINASE 1"/>
    <property type="match status" value="1"/>
</dbReference>
<dbReference type="Pfam" id="PF02137">
    <property type="entry name" value="A_deamin"/>
    <property type="match status" value="2"/>
</dbReference>
<feature type="non-terminal residue" evidence="13">
    <location>
        <position position="287"/>
    </location>
</feature>
<evidence type="ECO:0000256" key="3">
    <source>
        <dbReference type="ARBA" id="ARBA00022801"/>
    </source>
</evidence>
<keyword evidence="1" id="KW-0819">tRNA processing</keyword>
<dbReference type="PANTHER" id="PTHR46516:SF1">
    <property type="entry name" value="TRNA-SPECIFIC ADENOSINE DEAMINASE 1"/>
    <property type="match status" value="1"/>
</dbReference>
<dbReference type="GO" id="GO:0003723">
    <property type="term" value="F:RNA binding"/>
    <property type="evidence" value="ECO:0007669"/>
    <property type="project" value="InterPro"/>
</dbReference>
<reference evidence="13 14" key="1">
    <citation type="journal article" date="2018" name="Gigascience">
        <title>Genomes of trombidid mites reveal novel predicted allergens and laterally-transferred genes associated with secondary metabolism.</title>
        <authorList>
            <person name="Dong X."/>
            <person name="Chaisiri K."/>
            <person name="Xia D."/>
            <person name="Armstrong S.D."/>
            <person name="Fang Y."/>
            <person name="Donnelly M.J."/>
            <person name="Kadowaki T."/>
            <person name="McGarry J.W."/>
            <person name="Darby A.C."/>
            <person name="Makepeace B.L."/>
        </authorList>
    </citation>
    <scope>NUCLEOTIDE SEQUENCE [LARGE SCALE GENOMIC DNA]</scope>
    <source>
        <strain evidence="13">UoL-WK</strain>
    </source>
</reference>
<dbReference type="InterPro" id="IPR002466">
    <property type="entry name" value="A_deamin"/>
</dbReference>
<evidence type="ECO:0000256" key="6">
    <source>
        <dbReference type="ARBA" id="ARBA00037784"/>
    </source>
</evidence>
<dbReference type="Proteomes" id="UP000285301">
    <property type="component" value="Unassembled WGS sequence"/>
</dbReference>
<evidence type="ECO:0000256" key="4">
    <source>
        <dbReference type="ARBA" id="ARBA00022833"/>
    </source>
</evidence>
<comment type="caution">
    <text evidence="13">The sequence shown here is derived from an EMBL/GenBank/DDBJ whole genome shotgun (WGS) entry which is preliminary data.</text>
</comment>
<proteinExistence type="inferred from homology"/>
<evidence type="ECO:0000256" key="2">
    <source>
        <dbReference type="ARBA" id="ARBA00022723"/>
    </source>
</evidence>
<sequence length="287" mass="32701">YSLGKSGKPREAEWTTLAAVVIEEDNRFYVACLATGTKCTTGERSKLQNVIIDCHAESLCKRAFKKFLCHHFLNGHSVDGLKFHLFISQLPCGVIERYRGAVDKDNEQIGIQRKPGKGEKCEKASCVDKIAKWNILGFQGRRLLAITKKPIKFDSIVIGNCTEKPEYNGKRFRACLTIDKYQIDPNQNKIIKSEITNMFPLNYCPSLHFNENFRESIFTRRESVNASNSAIVFWKENGSTNMVDVVVNGFKQGVTRKEVTKKLLRISKQTLTSDIDRLFDVKKDHDL</sequence>
<dbReference type="STRING" id="1965070.A0A443Q6V9"/>
<dbReference type="AlphaFoldDB" id="A0A443Q6V9"/>
<dbReference type="GO" id="GO:0043829">
    <property type="term" value="F:tRNA-specific adenosine-37 deaminase activity"/>
    <property type="evidence" value="ECO:0007669"/>
    <property type="project" value="UniProtKB-EC"/>
</dbReference>
<evidence type="ECO:0000256" key="7">
    <source>
        <dbReference type="ARBA" id="ARBA00038326"/>
    </source>
</evidence>
<keyword evidence="14" id="KW-1185">Reference proteome</keyword>
<evidence type="ECO:0000313" key="14">
    <source>
        <dbReference type="Proteomes" id="UP000285301"/>
    </source>
</evidence>
<dbReference type="EMBL" id="NCKU01019284">
    <property type="protein sequence ID" value="RWR98748.1"/>
    <property type="molecule type" value="Genomic_DNA"/>
</dbReference>
<dbReference type="EC" id="3.5.4.34" evidence="8"/>
<keyword evidence="2" id="KW-0479">Metal-binding</keyword>
<dbReference type="GO" id="GO:0008033">
    <property type="term" value="P:tRNA processing"/>
    <property type="evidence" value="ECO:0007669"/>
    <property type="project" value="UniProtKB-KW"/>
</dbReference>
<protein>
    <recommendedName>
        <fullName evidence="9">tRNA-specific adenosine deaminase 1</fullName>
        <ecNumber evidence="8">3.5.4.34</ecNumber>
    </recommendedName>
    <alternativeName>
        <fullName evidence="10">tRNA-specific adenosine-37 deaminase</fullName>
    </alternativeName>
</protein>
<gene>
    <name evidence="13" type="ORF">B4U79_04047</name>
</gene>
<comment type="catalytic activity">
    <reaction evidence="11">
        <text>adenosine(37) in tRNA(Ala) + H2O + H(+) = inosine(37) in tRNA(Ala) + NH4(+)</text>
        <dbReference type="Rhea" id="RHEA:50968"/>
        <dbReference type="Rhea" id="RHEA-COMP:12855"/>
        <dbReference type="Rhea" id="RHEA-COMP:12856"/>
        <dbReference type="ChEBI" id="CHEBI:15377"/>
        <dbReference type="ChEBI" id="CHEBI:15378"/>
        <dbReference type="ChEBI" id="CHEBI:28938"/>
        <dbReference type="ChEBI" id="CHEBI:74411"/>
        <dbReference type="ChEBI" id="CHEBI:82852"/>
        <dbReference type="EC" id="3.5.4.34"/>
    </reaction>
</comment>
<evidence type="ECO:0000256" key="8">
    <source>
        <dbReference type="ARBA" id="ARBA00038940"/>
    </source>
</evidence>
<evidence type="ECO:0000256" key="11">
    <source>
        <dbReference type="ARBA" id="ARBA00047635"/>
    </source>
</evidence>
<accession>A0A443Q6V9</accession>
<dbReference type="SMART" id="SM00552">
    <property type="entry name" value="ADEAMc"/>
    <property type="match status" value="1"/>
</dbReference>
<comment type="cofactor">
    <cofactor evidence="5">
        <name>1D-myo-inositol hexakisphosphate</name>
        <dbReference type="ChEBI" id="CHEBI:58130"/>
    </cofactor>
</comment>
<name>A0A443Q6V9_9ACAR</name>
<organism evidence="13 14">
    <name type="scientific">Dinothrombium tinctorium</name>
    <dbReference type="NCBI Taxonomy" id="1965070"/>
    <lineage>
        <taxon>Eukaryota</taxon>
        <taxon>Metazoa</taxon>
        <taxon>Ecdysozoa</taxon>
        <taxon>Arthropoda</taxon>
        <taxon>Chelicerata</taxon>
        <taxon>Arachnida</taxon>
        <taxon>Acari</taxon>
        <taxon>Acariformes</taxon>
        <taxon>Trombidiformes</taxon>
        <taxon>Prostigmata</taxon>
        <taxon>Anystina</taxon>
        <taxon>Parasitengona</taxon>
        <taxon>Trombidioidea</taxon>
        <taxon>Trombidiidae</taxon>
        <taxon>Dinothrombium</taxon>
    </lineage>
</organism>
<keyword evidence="3" id="KW-0378">Hydrolase</keyword>
<evidence type="ECO:0000256" key="9">
    <source>
        <dbReference type="ARBA" id="ARBA00040502"/>
    </source>
</evidence>
<comment type="function">
    <text evidence="6">Specifically deaminates adenosine-37 to inosine in tRNA-Ala.</text>
</comment>
<evidence type="ECO:0000259" key="12">
    <source>
        <dbReference type="PROSITE" id="PS50141"/>
    </source>
</evidence>
<feature type="domain" description="A to I editase" evidence="12">
    <location>
        <begin position="32"/>
        <end position="287"/>
    </location>
</feature>
<comment type="similarity">
    <text evidence="7">Belongs to the ADAT1 family.</text>
</comment>
<dbReference type="GO" id="GO:0046872">
    <property type="term" value="F:metal ion binding"/>
    <property type="evidence" value="ECO:0007669"/>
    <property type="project" value="UniProtKB-KW"/>
</dbReference>
<evidence type="ECO:0000256" key="10">
    <source>
        <dbReference type="ARBA" id="ARBA00041760"/>
    </source>
</evidence>
<evidence type="ECO:0000256" key="5">
    <source>
        <dbReference type="ARBA" id="ARBA00037026"/>
    </source>
</evidence>
<dbReference type="OrthoDB" id="416253at2759"/>
<feature type="non-terminal residue" evidence="13">
    <location>
        <position position="1"/>
    </location>
</feature>